<name>A0A1G9VPG4_9PSED</name>
<dbReference type="EMBL" id="LT629704">
    <property type="protein sequence ID" value="SDM74079.1"/>
    <property type="molecule type" value="Genomic_DNA"/>
</dbReference>
<proteinExistence type="predicted"/>
<dbReference type="Proteomes" id="UP000748067">
    <property type="component" value="Unassembled WGS sequence"/>
</dbReference>
<dbReference type="Proteomes" id="UP000182470">
    <property type="component" value="Chromosome I"/>
</dbReference>
<evidence type="ECO:0000313" key="1">
    <source>
        <dbReference type="EMBL" id="KAF2408981.1"/>
    </source>
</evidence>
<sequence>MRGVIVDDQMQLKMLGRFAIDLLEKFQTSLMPVLALNGTDQATLKIIQRSEPRRTYPRV</sequence>
<gene>
    <name evidence="1" type="ORF">PSAN_13860</name>
    <name evidence="2" type="ORF">SAMN04490179_0729</name>
</gene>
<evidence type="ECO:0000313" key="4">
    <source>
        <dbReference type="Proteomes" id="UP000748067"/>
    </source>
</evidence>
<evidence type="ECO:0000313" key="2">
    <source>
        <dbReference type="EMBL" id="SDM74079.1"/>
    </source>
</evidence>
<reference evidence="1 4" key="1">
    <citation type="submission" date="2015-01" db="EMBL/GenBank/DDBJ databases">
        <title>Genome Sequence of Pseudomonas antarctica CMS 35.</title>
        <authorList>
            <person name="Voget S."/>
            <person name="Chow J."/>
            <person name="Daniel R."/>
            <person name="Streit W."/>
        </authorList>
    </citation>
    <scope>NUCLEOTIDE SEQUENCE [LARGE SCALE GENOMIC DNA]</scope>
    <source>
        <strain evidence="1 4">CMS 35</strain>
    </source>
</reference>
<protein>
    <submittedName>
        <fullName evidence="2">Uncharacterized protein</fullName>
    </submittedName>
</protein>
<accession>A0A1G9VPG4</accession>
<dbReference type="EMBL" id="JXDI01000001">
    <property type="protein sequence ID" value="KAF2408981.1"/>
    <property type="molecule type" value="Genomic_DNA"/>
</dbReference>
<organism evidence="2 3">
    <name type="scientific">Pseudomonas antarctica</name>
    <dbReference type="NCBI Taxonomy" id="219572"/>
    <lineage>
        <taxon>Bacteria</taxon>
        <taxon>Pseudomonadati</taxon>
        <taxon>Pseudomonadota</taxon>
        <taxon>Gammaproteobacteria</taxon>
        <taxon>Pseudomonadales</taxon>
        <taxon>Pseudomonadaceae</taxon>
        <taxon>Pseudomonas</taxon>
    </lineage>
</organism>
<evidence type="ECO:0000313" key="3">
    <source>
        <dbReference type="Proteomes" id="UP000182470"/>
    </source>
</evidence>
<keyword evidence="4" id="KW-1185">Reference proteome</keyword>
<dbReference type="AlphaFoldDB" id="A0A1G9VPG4"/>
<reference evidence="2 3" key="2">
    <citation type="submission" date="2016-10" db="EMBL/GenBank/DDBJ databases">
        <authorList>
            <person name="de Groot N.N."/>
        </authorList>
    </citation>
    <scope>NUCLEOTIDE SEQUENCE [LARGE SCALE GENOMIC DNA]</scope>
    <source>
        <strain evidence="2 3">BS2772</strain>
    </source>
</reference>